<evidence type="ECO:0000256" key="1">
    <source>
        <dbReference type="SAM" id="MobiDB-lite"/>
    </source>
</evidence>
<evidence type="ECO:0000313" key="5">
    <source>
        <dbReference type="Proteomes" id="UP001333710"/>
    </source>
</evidence>
<feature type="transmembrane region" description="Helical" evidence="2">
    <location>
        <begin position="35"/>
        <end position="57"/>
    </location>
</feature>
<feature type="region of interest" description="Disordered" evidence="1">
    <location>
        <begin position="1266"/>
        <end position="1315"/>
    </location>
</feature>
<keyword evidence="5" id="KW-1185">Reference proteome</keyword>
<organism evidence="4 5">
    <name type="scientific">Planctobacterium marinum</name>
    <dbReference type="NCBI Taxonomy" id="1631968"/>
    <lineage>
        <taxon>Bacteria</taxon>
        <taxon>Pseudomonadati</taxon>
        <taxon>Pseudomonadota</taxon>
        <taxon>Gammaproteobacteria</taxon>
        <taxon>Alteromonadales</taxon>
        <taxon>Alteromonadaceae</taxon>
        <taxon>Planctobacterium</taxon>
    </lineage>
</organism>
<evidence type="ECO:0000313" key="4">
    <source>
        <dbReference type="EMBL" id="BDX08113.1"/>
    </source>
</evidence>
<dbReference type="RefSeq" id="WP_338294196.1">
    <property type="nucleotide sequence ID" value="NZ_AP027272.1"/>
</dbReference>
<proteinExistence type="predicted"/>
<dbReference type="EMBL" id="AP027272">
    <property type="protein sequence ID" value="BDX08113.1"/>
    <property type="molecule type" value="Genomic_DNA"/>
</dbReference>
<dbReference type="Pfam" id="PF13116">
    <property type="entry name" value="YhdP"/>
    <property type="match status" value="1"/>
</dbReference>
<sequence length="1315" mass="146442">MTEQRQLNKSAPLCNKEQQTIRDWRFYAAWITRKIWMSAAILLVTLAVLLSLVRYSLPYMDSQKHHLEQLLKEQYNVDVSIGYISAIWKGKGPAIVLKDVSMGREADSPLSFVIDETQVELDFWASVQQGQIQSQRFNLIGMQLQVDLPRIERGEEQFPLLDALQTLFLEQLERFSVSNSEVLLRTRLDEQKIQIQQLSWLNKEQRHQGVGQLRVAELARNSARFVLDLNGSRDSFTGTFYAEAEDLDLTPWVKALLPTEYEIKRSRGNFKLWAGLENTRVSFVQANLQESQFLWQGKDSDEQVSAELVKGRFYATPTNNGWDFNLDDLSLIVNDRVFTSNWQGAAFTNGVMTLSSQDKLNLTPLLPLTGVLLGESLQQQMRAFDPQIAVDKAYFYASEEHVAAHLAFSQFSIKEQQSVPGINALDGEIYWLDNIGRINIRSSHNYLASNNLLGFVVPYDELHLQAWLDLDQQKLLIPKLRLKNQDLELQKSLQFDLQTEELTALATLSDLETGTLKPYFPELMGNDTRNWLNRALAAGLVSDGAVLWRGRMQDFPFAEQQGVFQATVDIDQLELKFEPDWPALDNANVSLLFENESLTIKGESAQISGVEVHNAIAVIPQLDEHSYIEINANGAGTGMQLTELFQNSSLQSSVGNALDFLKVRGELAADLKLHIPLTGNDIKADATVQFANNRIDIPALDMSLQDVAGTLLIANENLQTENLTANLLGQALSLQATSSQQADGYATDVVFNGSWDLPELITQAHPQLASYVQGTTGWQGKLNVLLPQQGYQYNLQIQSDLRGIELSGPEPLAKAADSSLLVYLDSEGDQQASTVRMLLGRDVKFNGILPHDTVQFSRAHLSAGGDNFVGMGLGFSVSADLPFLDYSRWHTFIGDLVEGLPSGGHAFIAAPQRVFVEAQQLQLAGQLFSNAEILAKNRDTFWELEMASEQARADVILHKDWLQDGVEVKADYINLAKWQESTSEQKRLDHNYIPPVTLSCRQCSFNGYELGQIDAAMSRSANGMKIDKLDVTSRDGKFQATGDWFFGEQSDSTRLTGNFSSDDFGSFLKNLDFDSGIRDSDALINYDFSWQSSPYAFSMGELNGKMDFRLGDGYVTEISDKGARLLSIFSLESLMRKLTLDFRDVFAKGFFYDKMLGTFSVENGIVKTDDTHIDGAAAGVDIKGYANLEDNQINYLVDVKPNITSSLPVLVAWMVNPATAVAALAFDEVFTQANVVSGIQYSLTGSIKEPQITLLEQTSKVVELPAKNNTTPTQPDIDVPGTQDNSEKLEQPGAQDLIDSRPVGESDSNSETESS</sequence>
<dbReference type="PANTHER" id="PTHR38690">
    <property type="entry name" value="PROTEASE-RELATED"/>
    <property type="match status" value="1"/>
</dbReference>
<name>A0AA48HYC8_9ALTE</name>
<keyword evidence="2" id="KW-0812">Transmembrane</keyword>
<dbReference type="KEGG" id="pmaw:MACH26_36340"/>
<keyword evidence="2" id="KW-0472">Membrane</keyword>
<keyword evidence="2" id="KW-1133">Transmembrane helix</keyword>
<evidence type="ECO:0000256" key="2">
    <source>
        <dbReference type="SAM" id="Phobius"/>
    </source>
</evidence>
<dbReference type="InterPro" id="IPR011836">
    <property type="entry name" value="YhdP"/>
</dbReference>
<reference evidence="4" key="1">
    <citation type="submission" date="2023-01" db="EMBL/GenBank/DDBJ databases">
        <title>Complete genome sequence of Planctobacterium marinum strain Dej080120_11.</title>
        <authorList>
            <person name="Ueki S."/>
            <person name="Maruyama F."/>
        </authorList>
    </citation>
    <scope>NUCLEOTIDE SEQUENCE</scope>
    <source>
        <strain evidence="4">Dej080120_11</strain>
    </source>
</reference>
<dbReference type="NCBIfam" id="TIGR02099">
    <property type="entry name" value="YhdP family protein"/>
    <property type="match status" value="1"/>
</dbReference>
<protein>
    <submittedName>
        <fullName evidence="4">DUF3971 domain-containing protein</fullName>
    </submittedName>
</protein>
<evidence type="ECO:0000259" key="3">
    <source>
        <dbReference type="Pfam" id="PF13116"/>
    </source>
</evidence>
<gene>
    <name evidence="4" type="ORF">MACH26_36340</name>
</gene>
<dbReference type="PANTHER" id="PTHR38690:SF1">
    <property type="entry name" value="PROTEASE"/>
    <property type="match status" value="1"/>
</dbReference>
<accession>A0AA48HYC8</accession>
<dbReference type="Proteomes" id="UP001333710">
    <property type="component" value="Chromosome"/>
</dbReference>
<feature type="domain" description="YhdP central" evidence="3">
    <location>
        <begin position="32"/>
        <end position="1252"/>
    </location>
</feature>
<dbReference type="InterPro" id="IPR025263">
    <property type="entry name" value="YhdP_central"/>
</dbReference>